<comment type="caution">
    <text evidence="2">The sequence shown here is derived from an EMBL/GenBank/DDBJ whole genome shotgun (WGS) entry which is preliminary data.</text>
</comment>
<dbReference type="Pfam" id="PF01965">
    <property type="entry name" value="DJ-1_PfpI"/>
    <property type="match status" value="1"/>
</dbReference>
<dbReference type="EMBL" id="AMZO01000016">
    <property type="protein sequence ID" value="ELR65826.1"/>
    <property type="molecule type" value="Genomic_DNA"/>
</dbReference>
<gene>
    <name evidence="2" type="ORF">C942_00913</name>
</gene>
<dbReference type="PANTHER" id="PTHR43130">
    <property type="entry name" value="ARAC-FAMILY TRANSCRIPTIONAL REGULATOR"/>
    <property type="match status" value="1"/>
</dbReference>
<evidence type="ECO:0000313" key="2">
    <source>
        <dbReference type="EMBL" id="ELR65826.1"/>
    </source>
</evidence>
<accession>L8JAM0</accession>
<protein>
    <submittedName>
        <fullName evidence="2">ThiJ/PfpI family protein</fullName>
    </submittedName>
</protein>
<organism evidence="2 3">
    <name type="scientific">Photobacterium marinum</name>
    <dbReference type="NCBI Taxonomy" id="1056511"/>
    <lineage>
        <taxon>Bacteria</taxon>
        <taxon>Pseudomonadati</taxon>
        <taxon>Pseudomonadota</taxon>
        <taxon>Gammaproteobacteria</taxon>
        <taxon>Vibrionales</taxon>
        <taxon>Vibrionaceae</taxon>
        <taxon>Photobacterium</taxon>
    </lineage>
</organism>
<proteinExistence type="predicted"/>
<dbReference type="RefSeq" id="WP_007465915.1">
    <property type="nucleotide sequence ID" value="NZ_AMZO01000016.1"/>
</dbReference>
<dbReference type="InterPro" id="IPR002818">
    <property type="entry name" value="DJ-1/PfpI"/>
</dbReference>
<reference evidence="2 3" key="1">
    <citation type="submission" date="2012-12" db="EMBL/GenBank/DDBJ databases">
        <title>Genome Assembly of Photobacterium sp. AK15.</title>
        <authorList>
            <person name="Khatri I."/>
            <person name="Vaidya B."/>
            <person name="Srinivas T.N.R."/>
            <person name="Subramanian S."/>
            <person name="Pinnaka A."/>
        </authorList>
    </citation>
    <scope>NUCLEOTIDE SEQUENCE [LARGE SCALE GENOMIC DNA]</scope>
    <source>
        <strain evidence="2 3">AK15</strain>
    </source>
</reference>
<dbReference type="Proteomes" id="UP000011134">
    <property type="component" value="Unassembled WGS sequence"/>
</dbReference>
<dbReference type="AlphaFoldDB" id="L8JAM0"/>
<evidence type="ECO:0000313" key="3">
    <source>
        <dbReference type="Proteomes" id="UP000011134"/>
    </source>
</evidence>
<dbReference type="CDD" id="cd03139">
    <property type="entry name" value="GATase1_PfpI_2"/>
    <property type="match status" value="1"/>
</dbReference>
<dbReference type="OrthoDB" id="9803764at2"/>
<feature type="domain" description="DJ-1/PfpI" evidence="1">
    <location>
        <begin position="15"/>
        <end position="178"/>
    </location>
</feature>
<name>L8JAM0_9GAMM</name>
<sequence length="213" mass="23613">MSENQPEPLAPQFTVTALLYDEFDLLEVAGPLEMFGLLPEYFTIQLVSQHGKPVCSKQGPQLVADYSVYHTFQTDILLVPGGPGAQDAIRNTVIMNWLQQHSSKTDYICSICTGAALLAHAGLLKEKAATTNKKRYRWVTGFGSEINWYPVARWVKDGRIYTSSGISAGIDVSLAIISQLLNEDIARKTAIEAEYIWVNDPTEDPFAPLHIVQ</sequence>
<keyword evidence="3" id="KW-1185">Reference proteome</keyword>
<evidence type="ECO:0000259" key="1">
    <source>
        <dbReference type="Pfam" id="PF01965"/>
    </source>
</evidence>
<dbReference type="SUPFAM" id="SSF52317">
    <property type="entry name" value="Class I glutamine amidotransferase-like"/>
    <property type="match status" value="1"/>
</dbReference>
<dbReference type="InterPro" id="IPR029062">
    <property type="entry name" value="Class_I_gatase-like"/>
</dbReference>
<dbReference type="PATRIC" id="fig|1056511.3.peg.2406"/>
<dbReference type="Gene3D" id="3.40.50.880">
    <property type="match status" value="1"/>
</dbReference>
<dbReference type="PANTHER" id="PTHR43130:SF15">
    <property type="entry name" value="THIJ_PFPI FAMILY PROTEIN (AFU_ORTHOLOGUE AFUA_5G14240)"/>
    <property type="match status" value="1"/>
</dbReference>
<dbReference type="InterPro" id="IPR052158">
    <property type="entry name" value="INH-QAR"/>
</dbReference>